<accession>A0A6M1RTR6</accession>
<dbReference type="InterPro" id="IPR017853">
    <property type="entry name" value="GH"/>
</dbReference>
<evidence type="ECO:0000256" key="3">
    <source>
        <dbReference type="PIRSR" id="PIRSR003059-2"/>
    </source>
</evidence>
<dbReference type="Proteomes" id="UP000477311">
    <property type="component" value="Unassembled WGS sequence"/>
</dbReference>
<dbReference type="Gene3D" id="2.60.40.1180">
    <property type="entry name" value="Golgi alpha-mannosidase II"/>
    <property type="match status" value="1"/>
</dbReference>
<dbReference type="Gene3D" id="3.90.400.10">
    <property type="entry name" value="Oligo-1,6-glucosidase, Domain 2"/>
    <property type="match status" value="1"/>
</dbReference>
<dbReference type="GO" id="GO:0016757">
    <property type="term" value="F:glycosyltransferase activity"/>
    <property type="evidence" value="ECO:0007669"/>
    <property type="project" value="UniProtKB-KW"/>
</dbReference>
<dbReference type="EMBL" id="JAAKYA010000012">
    <property type="protein sequence ID" value="NGO38162.1"/>
    <property type="molecule type" value="Genomic_DNA"/>
</dbReference>
<feature type="binding site" evidence="3">
    <location>
        <position position="97"/>
    </location>
    <ligand>
        <name>substrate</name>
    </ligand>
</feature>
<evidence type="ECO:0000313" key="5">
    <source>
        <dbReference type="EMBL" id="NGO38162.1"/>
    </source>
</evidence>
<feature type="binding site" evidence="3">
    <location>
        <begin position="228"/>
        <end position="230"/>
    </location>
    <ligand>
        <name>substrate</name>
    </ligand>
</feature>
<dbReference type="Gene3D" id="3.20.20.80">
    <property type="entry name" value="Glycosidases"/>
    <property type="match status" value="1"/>
</dbReference>
<dbReference type="AlphaFoldDB" id="A0A6M1RTR6"/>
<feature type="binding site" evidence="3">
    <location>
        <begin position="338"/>
        <end position="339"/>
    </location>
    <ligand>
        <name>substrate</name>
    </ligand>
</feature>
<evidence type="ECO:0000256" key="1">
    <source>
        <dbReference type="ARBA" id="ARBA00022676"/>
    </source>
</evidence>
<dbReference type="RefSeq" id="WP_165105498.1">
    <property type="nucleotide sequence ID" value="NZ_JAAKYA010000012.1"/>
</dbReference>
<dbReference type="InterPro" id="IPR033746">
    <property type="entry name" value="GGa_phosphorylase"/>
</dbReference>
<dbReference type="InterPro" id="IPR045857">
    <property type="entry name" value="O16G_dom_2"/>
</dbReference>
<dbReference type="SMART" id="SM00642">
    <property type="entry name" value="Aamy"/>
    <property type="match status" value="1"/>
</dbReference>
<sequence length="580" mass="65217">MTLEQRITEHLSCLYGIQPARYLAPALVQMVEQTRHHLPPRPYRPLTNGDVMLITYADQVLDPEQPPLQVLGSFLQRHAASDVRAVHILPFYPWTSDDGFAVVDYRAVDPRYGSWQDIERLGSRFDLMLDLVCNHTSSQCPWFQRFLQDDPQYRDFYITVEGSPDLSRVIRPRTTPLLNEFPGVAGPRKVWTTFSADQVDLNYRNPAVLRTMLEILLEYVRHGARFIRLDAVAFLWKEIGTTCLHLPQTHRIVQLMRTILDHVTPDVRLVTETNVPHAENVSYFGDGTNEAHLVYNFALPPLVLHSFLTGQARELTRWAAQLRTPSPHTAFLNYLASHDGIGLNPVRGILQDHHIEALVRHTRAAGGFVSEKALPDGSRAPYELNINYLDALSPPEAAEPPGIVARKFATAHAIALSLPGMPALYFHSLFGSRGDRAAALATGIYRRINREKLGLSRLETELADPSSLRAQVHTALRRWLALRRSHPAFAPAAPQIVHESDPRLFVIERQDPHSGQSVLCIHNLSGDAAVYAVPGPVRGCELTWHDATTGSSIPNREVNGTLRLEPWQTWWGLPPQEPSL</sequence>
<dbReference type="PANTHER" id="PTHR10357:SF214">
    <property type="entry name" value="GLUCOSYLGLYCERATE PHOSPHORYLASE"/>
    <property type="match status" value="1"/>
</dbReference>
<organism evidence="5 6">
    <name type="scientific">Limisphaera ngatamarikiensis</name>
    <dbReference type="NCBI Taxonomy" id="1324935"/>
    <lineage>
        <taxon>Bacteria</taxon>
        <taxon>Pseudomonadati</taxon>
        <taxon>Verrucomicrobiota</taxon>
        <taxon>Verrucomicrobiia</taxon>
        <taxon>Limisphaerales</taxon>
        <taxon>Limisphaeraceae</taxon>
        <taxon>Limisphaera</taxon>
    </lineage>
</organism>
<keyword evidence="2" id="KW-0808">Transferase</keyword>
<dbReference type="PIRSF" id="PIRSF003059">
    <property type="entry name" value="Sucrose_phosphorylase"/>
    <property type="match status" value="1"/>
</dbReference>
<dbReference type="PANTHER" id="PTHR10357">
    <property type="entry name" value="ALPHA-AMYLASE FAMILY MEMBER"/>
    <property type="match status" value="1"/>
</dbReference>
<dbReference type="GO" id="GO:0005975">
    <property type="term" value="P:carbohydrate metabolic process"/>
    <property type="evidence" value="ECO:0007669"/>
    <property type="project" value="InterPro"/>
</dbReference>
<feature type="binding site" evidence="3">
    <location>
        <position position="135"/>
    </location>
    <ligand>
        <name>substrate</name>
    </ligand>
</feature>
<comment type="caution">
    <text evidence="5">The sequence shown here is derived from an EMBL/GenBank/DDBJ whole genome shotgun (WGS) entry which is preliminary data.</text>
</comment>
<proteinExistence type="predicted"/>
<reference evidence="5 6" key="1">
    <citation type="submission" date="2020-02" db="EMBL/GenBank/DDBJ databases">
        <title>Draft genome sequence of Limisphaera ngatamarikiensis NGM72.4T, a thermophilic Verrucomicrobia grouped in subdivision 3.</title>
        <authorList>
            <person name="Carere C.R."/>
            <person name="Steen J."/>
            <person name="Hugenholtz P."/>
            <person name="Stott M.B."/>
        </authorList>
    </citation>
    <scope>NUCLEOTIDE SEQUENCE [LARGE SCALE GENOMIC DNA]</scope>
    <source>
        <strain evidence="5 6">NGM72.4</strain>
    </source>
</reference>
<dbReference type="SUPFAM" id="SSF51445">
    <property type="entry name" value="(Trans)glycosidases"/>
    <property type="match status" value="1"/>
</dbReference>
<dbReference type="InterPro" id="IPR013780">
    <property type="entry name" value="Glyco_hydro_b"/>
</dbReference>
<feature type="domain" description="Glycosyl hydrolase family 13 catalytic" evidence="4">
    <location>
        <begin position="50"/>
        <end position="393"/>
    </location>
</feature>
<gene>
    <name evidence="5" type="ORF">G4L39_01965</name>
</gene>
<evidence type="ECO:0000313" key="6">
    <source>
        <dbReference type="Proteomes" id="UP000477311"/>
    </source>
</evidence>
<evidence type="ECO:0000256" key="2">
    <source>
        <dbReference type="ARBA" id="ARBA00022679"/>
    </source>
</evidence>
<dbReference type="InterPro" id="IPR006047">
    <property type="entry name" value="GH13_cat_dom"/>
</dbReference>
<protein>
    <submittedName>
        <fullName evidence="5">Sugar phosphorylase</fullName>
    </submittedName>
</protein>
<keyword evidence="6" id="KW-1185">Reference proteome</keyword>
<dbReference type="CDD" id="cd11356">
    <property type="entry name" value="AmyAc_Sucrose_phosphorylase-like_1"/>
    <property type="match status" value="1"/>
</dbReference>
<dbReference type="InterPro" id="IPR016377">
    <property type="entry name" value="Sucrose_GGa_phosphorylase-rel"/>
</dbReference>
<evidence type="ECO:0000259" key="4">
    <source>
        <dbReference type="SMART" id="SM00642"/>
    </source>
</evidence>
<dbReference type="Pfam" id="PF00128">
    <property type="entry name" value="Alpha-amylase"/>
    <property type="match status" value="1"/>
</dbReference>
<feature type="binding site" evidence="3">
    <location>
        <position position="446"/>
    </location>
    <ligand>
        <name>substrate</name>
    </ligand>
</feature>
<name>A0A6M1RTR6_9BACT</name>
<keyword evidence="1" id="KW-0328">Glycosyltransferase</keyword>